<dbReference type="SUPFAM" id="SSF46955">
    <property type="entry name" value="Putative DNA-binding domain"/>
    <property type="match status" value="1"/>
</dbReference>
<evidence type="ECO:0000313" key="11">
    <source>
        <dbReference type="EnsemblMetazoa" id="SCAU002898-PA"/>
    </source>
</evidence>
<dbReference type="GO" id="GO:0003684">
    <property type="term" value="F:damaged DNA binding"/>
    <property type="evidence" value="ECO:0007669"/>
    <property type="project" value="InterPro"/>
</dbReference>
<proteinExistence type="inferred from homology"/>
<dbReference type="InterPro" id="IPR000465">
    <property type="entry name" value="XPA/RAD14"/>
</dbReference>
<organism evidence="11 12">
    <name type="scientific">Stomoxys calcitrans</name>
    <name type="common">Stable fly</name>
    <name type="synonym">Conops calcitrans</name>
    <dbReference type="NCBI Taxonomy" id="35570"/>
    <lineage>
        <taxon>Eukaryota</taxon>
        <taxon>Metazoa</taxon>
        <taxon>Ecdysozoa</taxon>
        <taxon>Arthropoda</taxon>
        <taxon>Hexapoda</taxon>
        <taxon>Insecta</taxon>
        <taxon>Pterygota</taxon>
        <taxon>Neoptera</taxon>
        <taxon>Endopterygota</taxon>
        <taxon>Diptera</taxon>
        <taxon>Brachycera</taxon>
        <taxon>Muscomorpha</taxon>
        <taxon>Muscoidea</taxon>
        <taxon>Muscidae</taxon>
        <taxon>Stomoxys</taxon>
    </lineage>
</organism>
<keyword evidence="6" id="KW-0862">Zinc</keyword>
<dbReference type="CDD" id="cd21076">
    <property type="entry name" value="DBD_XPA"/>
    <property type="match status" value="1"/>
</dbReference>
<dbReference type="PANTHER" id="PTHR10142:SF0">
    <property type="entry name" value="DNA REPAIR PROTEIN COMPLEMENTING XP-A CELLS"/>
    <property type="match status" value="1"/>
</dbReference>
<evidence type="ECO:0000256" key="8">
    <source>
        <dbReference type="ARBA" id="ARBA00023204"/>
    </source>
</evidence>
<sequence length="306" mass="35387">MFHVFIELNAPNKSNKRKHFLKNKQKLSSNKMAENSLTDAQKARIERNRAKALSLKQSKLVSHPYALNRKDVNSVDGTSSVIKVQGTKYVDSGGGFLIEQAVTASQNAAQSSNATTSDQPTLVDDAISIPVHYDECLMCGEMFADSFLMNNFSHSVCDKCRDCDGEHSLITRTEAKAEYLLKDCDFDKREPPLRYISRKNPHNIRWGEMKLYLHLQVQKRALEVWGSEEELMKQHENRLEKREVGKIRKYNKQMKQLRMEVRSSLYTKKTKAVHVHEFGEDSYNEEEDTYTHTCRTCNFTETYEKM</sequence>
<name>A0A1I8NXF5_STOCA</name>
<evidence type="ECO:0000256" key="2">
    <source>
        <dbReference type="ARBA" id="ARBA00005548"/>
    </source>
</evidence>
<keyword evidence="12" id="KW-1185">Reference proteome</keyword>
<dbReference type="Pfam" id="PF05181">
    <property type="entry name" value="XPA_C"/>
    <property type="match status" value="1"/>
</dbReference>
<accession>A0A1I8NXF5</accession>
<dbReference type="EnsemblMetazoa" id="SCAU002898-RA">
    <property type="protein sequence ID" value="SCAU002898-PA"/>
    <property type="gene ID" value="SCAU002898"/>
</dbReference>
<dbReference type="Pfam" id="PF01286">
    <property type="entry name" value="XPA_N"/>
    <property type="match status" value="1"/>
</dbReference>
<evidence type="ECO:0000256" key="3">
    <source>
        <dbReference type="ARBA" id="ARBA00022723"/>
    </source>
</evidence>
<dbReference type="InterPro" id="IPR037129">
    <property type="entry name" value="XPA_sf"/>
</dbReference>
<dbReference type="GO" id="GO:0006284">
    <property type="term" value="P:base-excision repair"/>
    <property type="evidence" value="ECO:0007669"/>
    <property type="project" value="TreeGrafter"/>
</dbReference>
<evidence type="ECO:0000256" key="7">
    <source>
        <dbReference type="ARBA" id="ARBA00023125"/>
    </source>
</evidence>
<dbReference type="AlphaFoldDB" id="A0A1I8NXF5"/>
<dbReference type="GO" id="GO:0070914">
    <property type="term" value="P:UV-damage excision repair"/>
    <property type="evidence" value="ECO:0007669"/>
    <property type="project" value="TreeGrafter"/>
</dbReference>
<dbReference type="Proteomes" id="UP000095300">
    <property type="component" value="Unassembled WGS sequence"/>
</dbReference>
<dbReference type="KEGG" id="scac:106086685"/>
<dbReference type="InterPro" id="IPR009061">
    <property type="entry name" value="DNA-bd_dom_put_sf"/>
</dbReference>
<dbReference type="InterPro" id="IPR022652">
    <property type="entry name" value="Znf_XPA_CS"/>
</dbReference>
<dbReference type="PANTHER" id="PTHR10142">
    <property type="entry name" value="DNA REPAIR PROTEIN COMPLEMENTING XP-A CELLS"/>
    <property type="match status" value="1"/>
</dbReference>
<dbReference type="InterPro" id="IPR022658">
    <property type="entry name" value="XPA_CS"/>
</dbReference>
<protein>
    <recommendedName>
        <fullName evidence="10">XPA C-terminal domain-containing protein</fullName>
    </recommendedName>
</protein>
<keyword evidence="3" id="KW-0479">Metal-binding</keyword>
<keyword evidence="7" id="KW-0238">DNA-binding</keyword>
<reference evidence="11" key="1">
    <citation type="submission" date="2020-05" db="UniProtKB">
        <authorList>
            <consortium name="EnsemblMetazoa"/>
        </authorList>
    </citation>
    <scope>IDENTIFICATION</scope>
    <source>
        <strain evidence="11">USDA</strain>
    </source>
</reference>
<dbReference type="GO" id="GO:0000110">
    <property type="term" value="C:nucleotide-excision repair factor 1 complex"/>
    <property type="evidence" value="ECO:0007669"/>
    <property type="project" value="TreeGrafter"/>
</dbReference>
<evidence type="ECO:0000256" key="1">
    <source>
        <dbReference type="ARBA" id="ARBA00004123"/>
    </source>
</evidence>
<dbReference type="STRING" id="35570.A0A1I8NXF5"/>
<evidence type="ECO:0000256" key="5">
    <source>
        <dbReference type="ARBA" id="ARBA00022771"/>
    </source>
</evidence>
<dbReference type="OrthoDB" id="68328at2759"/>
<feature type="domain" description="XPA C-terminal" evidence="10">
    <location>
        <begin position="166"/>
        <end position="217"/>
    </location>
</feature>
<evidence type="ECO:0000256" key="9">
    <source>
        <dbReference type="ARBA" id="ARBA00023242"/>
    </source>
</evidence>
<dbReference type="VEuPathDB" id="VectorBase:SCAU002898"/>
<dbReference type="FunFam" id="3.90.530.10:FF:000001">
    <property type="entry name" value="DNA repair protein complementing XP-A cells"/>
    <property type="match status" value="1"/>
</dbReference>
<dbReference type="PROSITE" id="PS00753">
    <property type="entry name" value="XPA_2"/>
    <property type="match status" value="1"/>
</dbReference>
<dbReference type="SUPFAM" id="SSF57716">
    <property type="entry name" value="Glucocorticoid receptor-like (DNA-binding domain)"/>
    <property type="match status" value="1"/>
</dbReference>
<comment type="similarity">
    <text evidence="2">Belongs to the XPA family.</text>
</comment>
<keyword evidence="4" id="KW-0227">DNA damage</keyword>
<gene>
    <name evidence="11" type="primary">106086685</name>
</gene>
<dbReference type="GO" id="GO:1901255">
    <property type="term" value="P:nucleotide-excision repair involved in interstrand cross-link repair"/>
    <property type="evidence" value="ECO:0007669"/>
    <property type="project" value="TreeGrafter"/>
</dbReference>
<dbReference type="InterPro" id="IPR022656">
    <property type="entry name" value="XPA_C"/>
</dbReference>
<evidence type="ECO:0000313" key="12">
    <source>
        <dbReference type="Proteomes" id="UP000095300"/>
    </source>
</evidence>
<evidence type="ECO:0000256" key="6">
    <source>
        <dbReference type="ARBA" id="ARBA00022833"/>
    </source>
</evidence>
<keyword evidence="9" id="KW-0539">Nucleus</keyword>
<evidence type="ECO:0000259" key="10">
    <source>
        <dbReference type="Pfam" id="PF05181"/>
    </source>
</evidence>
<evidence type="ECO:0000256" key="4">
    <source>
        <dbReference type="ARBA" id="ARBA00022763"/>
    </source>
</evidence>
<dbReference type="GO" id="GO:0008270">
    <property type="term" value="F:zinc ion binding"/>
    <property type="evidence" value="ECO:0007669"/>
    <property type="project" value="UniProtKB-KW"/>
</dbReference>
<keyword evidence="5" id="KW-0863">Zinc-finger</keyword>
<dbReference type="NCBIfam" id="TIGR00598">
    <property type="entry name" value="rad14"/>
    <property type="match status" value="1"/>
</dbReference>
<dbReference type="GO" id="GO:0000715">
    <property type="term" value="P:nucleotide-excision repair, DNA damage recognition"/>
    <property type="evidence" value="ECO:0007669"/>
    <property type="project" value="TreeGrafter"/>
</dbReference>
<dbReference type="Gene3D" id="3.90.530.10">
    <property type="entry name" value="XPA C-terminal domain"/>
    <property type="match status" value="1"/>
</dbReference>
<comment type="subcellular location">
    <subcellularLocation>
        <location evidence="1">Nucleus</location>
    </subcellularLocation>
</comment>
<keyword evidence="8" id="KW-0234">DNA repair</keyword>